<evidence type="ECO:0000256" key="1">
    <source>
        <dbReference type="SAM" id="Phobius"/>
    </source>
</evidence>
<gene>
    <name evidence="3" type="ORF">BCR32DRAFT_268200</name>
</gene>
<feature type="signal peptide" evidence="2">
    <location>
        <begin position="1"/>
        <end position="22"/>
    </location>
</feature>
<dbReference type="Proteomes" id="UP000193944">
    <property type="component" value="Unassembled WGS sequence"/>
</dbReference>
<keyword evidence="1" id="KW-0812">Transmembrane</keyword>
<evidence type="ECO:0000313" key="3">
    <source>
        <dbReference type="EMBL" id="ORX81613.1"/>
    </source>
</evidence>
<keyword evidence="2" id="KW-0732">Signal</keyword>
<reference evidence="3 4" key="1">
    <citation type="submission" date="2016-08" db="EMBL/GenBank/DDBJ databases">
        <title>A Parts List for Fungal Cellulosomes Revealed by Comparative Genomics.</title>
        <authorList>
            <consortium name="DOE Joint Genome Institute"/>
            <person name="Haitjema C.H."/>
            <person name="Gilmore S.P."/>
            <person name="Henske J.K."/>
            <person name="Solomon K.V."/>
            <person name="De Groot R."/>
            <person name="Kuo A."/>
            <person name="Mondo S.J."/>
            <person name="Salamov A.A."/>
            <person name="Labutti K."/>
            <person name="Zhao Z."/>
            <person name="Chiniquy J."/>
            <person name="Barry K."/>
            <person name="Brewer H.M."/>
            <person name="Purvine S.O."/>
            <person name="Wright A.T."/>
            <person name="Boxma B."/>
            <person name="Van Alen T."/>
            <person name="Hackstein J.H."/>
            <person name="Baker S.E."/>
            <person name="Grigoriev I.V."/>
            <person name="O'Malley M.A."/>
        </authorList>
    </citation>
    <scope>NUCLEOTIDE SEQUENCE [LARGE SCALE GENOMIC DNA]</scope>
    <source>
        <strain evidence="3 4">S4</strain>
    </source>
</reference>
<feature type="chain" id="PRO_5013095956" description="EB domain-containing protein" evidence="2">
    <location>
        <begin position="23"/>
        <end position="239"/>
    </location>
</feature>
<feature type="transmembrane region" description="Helical" evidence="1">
    <location>
        <begin position="195"/>
        <end position="222"/>
    </location>
</feature>
<dbReference type="OrthoDB" id="2144828at2759"/>
<reference evidence="3 4" key="2">
    <citation type="submission" date="2016-08" db="EMBL/GenBank/DDBJ databases">
        <title>Pervasive Adenine N6-methylation of Active Genes in Fungi.</title>
        <authorList>
            <consortium name="DOE Joint Genome Institute"/>
            <person name="Mondo S.J."/>
            <person name="Dannebaum R.O."/>
            <person name="Kuo R.C."/>
            <person name="Labutti K."/>
            <person name="Haridas S."/>
            <person name="Kuo A."/>
            <person name="Salamov A."/>
            <person name="Ahrendt S.R."/>
            <person name="Lipzen A."/>
            <person name="Sullivan W."/>
            <person name="Andreopoulos W.B."/>
            <person name="Clum A."/>
            <person name="Lindquist E."/>
            <person name="Daum C."/>
            <person name="Ramamoorthy G.K."/>
            <person name="Gryganskyi A."/>
            <person name="Culley D."/>
            <person name="Magnuson J.K."/>
            <person name="James T.Y."/>
            <person name="O'Malley M.A."/>
            <person name="Stajich J.E."/>
            <person name="Spatafora J.W."/>
            <person name="Visel A."/>
            <person name="Grigoriev I.V."/>
        </authorList>
    </citation>
    <scope>NUCLEOTIDE SEQUENCE [LARGE SCALE GENOMIC DNA]</scope>
    <source>
        <strain evidence="3 4">S4</strain>
    </source>
</reference>
<proteinExistence type="predicted"/>
<comment type="caution">
    <text evidence="3">The sequence shown here is derived from an EMBL/GenBank/DDBJ whole genome shotgun (WGS) entry which is preliminary data.</text>
</comment>
<evidence type="ECO:0000256" key="2">
    <source>
        <dbReference type="SAM" id="SignalP"/>
    </source>
</evidence>
<evidence type="ECO:0008006" key="5">
    <source>
        <dbReference type="Google" id="ProtNLM"/>
    </source>
</evidence>
<evidence type="ECO:0000313" key="4">
    <source>
        <dbReference type="Proteomes" id="UP000193944"/>
    </source>
</evidence>
<sequence>MAKMYYMIFLVLVLLQIQTIFGAMNVTISDVEDNKLDKLNMGNSGSNSTSTITLICPANGICIERGDPNYIIPKSIGKERVENIFSDITKFDGFENNKKGLIVESCNKKRLQSNKCQTRKCAVNEDCFSGLCETSLGSCITNPNNMISECNLVDGEFQCSKYLQEECVMDAECAGRCKNFVCTYKYLNKLNTNPLLYYSSGIGILLFIILLFLCCCCCPGIFHWDVKEKRNNNNPRPVV</sequence>
<keyword evidence="1" id="KW-1133">Transmembrane helix</keyword>
<keyword evidence="1" id="KW-0472">Membrane</keyword>
<dbReference type="AlphaFoldDB" id="A0A1Y1X753"/>
<organism evidence="3 4">
    <name type="scientific">Anaeromyces robustus</name>
    <dbReference type="NCBI Taxonomy" id="1754192"/>
    <lineage>
        <taxon>Eukaryota</taxon>
        <taxon>Fungi</taxon>
        <taxon>Fungi incertae sedis</taxon>
        <taxon>Chytridiomycota</taxon>
        <taxon>Chytridiomycota incertae sedis</taxon>
        <taxon>Neocallimastigomycetes</taxon>
        <taxon>Neocallimastigales</taxon>
        <taxon>Neocallimastigaceae</taxon>
        <taxon>Anaeromyces</taxon>
    </lineage>
</organism>
<accession>A0A1Y1X753</accession>
<name>A0A1Y1X753_9FUNG</name>
<dbReference type="EMBL" id="MCFG01000115">
    <property type="protein sequence ID" value="ORX81613.1"/>
    <property type="molecule type" value="Genomic_DNA"/>
</dbReference>
<protein>
    <recommendedName>
        <fullName evidence="5">EB domain-containing protein</fullName>
    </recommendedName>
</protein>
<keyword evidence="4" id="KW-1185">Reference proteome</keyword>